<dbReference type="GO" id="GO:0008967">
    <property type="term" value="F:phosphoglycolate phosphatase activity"/>
    <property type="evidence" value="ECO:0007669"/>
    <property type="project" value="UniProtKB-EC"/>
</dbReference>
<dbReference type="InterPro" id="IPR036412">
    <property type="entry name" value="HAD-like_sf"/>
</dbReference>
<evidence type="ECO:0000313" key="5">
    <source>
        <dbReference type="EMBL" id="MBB4616263.1"/>
    </source>
</evidence>
<evidence type="ECO:0000256" key="1">
    <source>
        <dbReference type="ARBA" id="ARBA00000830"/>
    </source>
</evidence>
<dbReference type="RefSeq" id="WP_184110973.1">
    <property type="nucleotide sequence ID" value="NZ_JACHNY010000001.1"/>
</dbReference>
<evidence type="ECO:0000256" key="2">
    <source>
        <dbReference type="ARBA" id="ARBA00004818"/>
    </source>
</evidence>
<comment type="pathway">
    <text evidence="2">Organic acid metabolism; glycolate biosynthesis; glycolate from 2-phosphoglycolate: step 1/1.</text>
</comment>
<accession>A0A7W7EW75</accession>
<dbReference type="SFLD" id="SFLDS00003">
    <property type="entry name" value="Haloacid_Dehalogenase"/>
    <property type="match status" value="1"/>
</dbReference>
<dbReference type="InterPro" id="IPR041492">
    <property type="entry name" value="HAD_2"/>
</dbReference>
<dbReference type="PANTHER" id="PTHR43434">
    <property type="entry name" value="PHOSPHOGLYCOLATE PHOSPHATASE"/>
    <property type="match status" value="1"/>
</dbReference>
<dbReference type="AlphaFoldDB" id="A0A7W7EW75"/>
<evidence type="ECO:0000256" key="3">
    <source>
        <dbReference type="ARBA" id="ARBA00006171"/>
    </source>
</evidence>
<dbReference type="InterPro" id="IPR006439">
    <property type="entry name" value="HAD-SF_hydro_IA"/>
</dbReference>
<keyword evidence="6" id="KW-1185">Reference proteome</keyword>
<dbReference type="EC" id="3.1.3.18" evidence="4"/>
<keyword evidence="5" id="KW-0378">Hydrolase</keyword>
<dbReference type="Pfam" id="PF13419">
    <property type="entry name" value="HAD_2"/>
    <property type="match status" value="1"/>
</dbReference>
<dbReference type="GO" id="GO:0005829">
    <property type="term" value="C:cytosol"/>
    <property type="evidence" value="ECO:0007669"/>
    <property type="project" value="TreeGrafter"/>
</dbReference>
<dbReference type="InterPro" id="IPR050155">
    <property type="entry name" value="HAD-like_hydrolase_sf"/>
</dbReference>
<comment type="similarity">
    <text evidence="3">Belongs to the HAD-like hydrolase superfamily. CbbY/CbbZ/Gph/YieH family.</text>
</comment>
<evidence type="ECO:0000313" key="6">
    <source>
        <dbReference type="Proteomes" id="UP000574769"/>
    </source>
</evidence>
<proteinExistence type="inferred from homology"/>
<name>A0A7W7EW75_9SPHN</name>
<comment type="catalytic activity">
    <reaction evidence="1">
        <text>2-phosphoglycolate + H2O = glycolate + phosphate</text>
        <dbReference type="Rhea" id="RHEA:14369"/>
        <dbReference type="ChEBI" id="CHEBI:15377"/>
        <dbReference type="ChEBI" id="CHEBI:29805"/>
        <dbReference type="ChEBI" id="CHEBI:43474"/>
        <dbReference type="ChEBI" id="CHEBI:58033"/>
        <dbReference type="EC" id="3.1.3.18"/>
    </reaction>
</comment>
<dbReference type="SUPFAM" id="SSF56784">
    <property type="entry name" value="HAD-like"/>
    <property type="match status" value="1"/>
</dbReference>
<dbReference type="GO" id="GO:0006281">
    <property type="term" value="P:DNA repair"/>
    <property type="evidence" value="ECO:0007669"/>
    <property type="project" value="TreeGrafter"/>
</dbReference>
<dbReference type="Gene3D" id="3.40.50.1000">
    <property type="entry name" value="HAD superfamily/HAD-like"/>
    <property type="match status" value="1"/>
</dbReference>
<dbReference type="PANTHER" id="PTHR43434:SF1">
    <property type="entry name" value="PHOSPHOGLYCOLATE PHOSPHATASE"/>
    <property type="match status" value="1"/>
</dbReference>
<dbReference type="InterPro" id="IPR023214">
    <property type="entry name" value="HAD_sf"/>
</dbReference>
<dbReference type="EMBL" id="JACHNY010000001">
    <property type="protein sequence ID" value="MBB4616263.1"/>
    <property type="molecule type" value="Genomic_DNA"/>
</dbReference>
<protein>
    <recommendedName>
        <fullName evidence="4">phosphoglycolate phosphatase</fullName>
        <ecNumber evidence="4">3.1.3.18</ecNumber>
    </recommendedName>
</protein>
<gene>
    <name evidence="5" type="ORF">GGQ96_000369</name>
</gene>
<dbReference type="InterPro" id="IPR023198">
    <property type="entry name" value="PGP-like_dom2"/>
</dbReference>
<sequence>MDSNSSSRFPWSIVGFDMDGTLLDTSGDLAAAVNHALDSAGRPTLSVDRITPMIGGGARHMLAQGMAATGGCTDDELDVLHRRLLDYYEANMVVHTRPYPGALAALDALTARGVTLAVVTNKLEGYASRILGELGLTDRFACLIGGDSLGPGMGKPSPAPIHAMIDRCGGGTAAFVGDSIYDVKAAQAASVPVVACSFGFLDRPVAELGADAVIDGYAELLPVLERLGQR</sequence>
<reference evidence="5 6" key="1">
    <citation type="submission" date="2020-08" db="EMBL/GenBank/DDBJ databases">
        <title>Genomic Encyclopedia of Type Strains, Phase IV (KMG-IV): sequencing the most valuable type-strain genomes for metagenomic binning, comparative biology and taxonomic classification.</title>
        <authorList>
            <person name="Goeker M."/>
        </authorList>
    </citation>
    <scope>NUCLEOTIDE SEQUENCE [LARGE SCALE GENOMIC DNA]</scope>
    <source>
        <strain evidence="5 6">DSM 15867</strain>
    </source>
</reference>
<dbReference type="Proteomes" id="UP000574769">
    <property type="component" value="Unassembled WGS sequence"/>
</dbReference>
<organism evidence="5 6">
    <name type="scientific">Sphingomonas abaci</name>
    <dbReference type="NCBI Taxonomy" id="237611"/>
    <lineage>
        <taxon>Bacteria</taxon>
        <taxon>Pseudomonadati</taxon>
        <taxon>Pseudomonadota</taxon>
        <taxon>Alphaproteobacteria</taxon>
        <taxon>Sphingomonadales</taxon>
        <taxon>Sphingomonadaceae</taxon>
        <taxon>Sphingomonas</taxon>
    </lineage>
</organism>
<evidence type="ECO:0000256" key="4">
    <source>
        <dbReference type="ARBA" id="ARBA00013078"/>
    </source>
</evidence>
<dbReference type="SFLD" id="SFLDG01129">
    <property type="entry name" value="C1.5:_HAD__Beta-PGM__Phosphata"/>
    <property type="match status" value="1"/>
</dbReference>
<dbReference type="NCBIfam" id="TIGR01549">
    <property type="entry name" value="HAD-SF-IA-v1"/>
    <property type="match status" value="1"/>
</dbReference>
<dbReference type="Gene3D" id="1.10.150.240">
    <property type="entry name" value="Putative phosphatase, domain 2"/>
    <property type="match status" value="1"/>
</dbReference>
<comment type="caution">
    <text evidence="5">The sequence shown here is derived from an EMBL/GenBank/DDBJ whole genome shotgun (WGS) entry which is preliminary data.</text>
</comment>